<evidence type="ECO:0000256" key="1">
    <source>
        <dbReference type="ARBA" id="ARBA00023015"/>
    </source>
</evidence>
<keyword evidence="2" id="KW-0238">DNA-binding</keyword>
<evidence type="ECO:0000256" key="2">
    <source>
        <dbReference type="ARBA" id="ARBA00023125"/>
    </source>
</evidence>
<dbReference type="CDD" id="cd06170">
    <property type="entry name" value="LuxR_C_like"/>
    <property type="match status" value="1"/>
</dbReference>
<dbReference type="Proteomes" id="UP000188235">
    <property type="component" value="Chromosome"/>
</dbReference>
<evidence type="ECO:0000313" key="6">
    <source>
        <dbReference type="Proteomes" id="UP000188235"/>
    </source>
</evidence>
<dbReference type="InterPro" id="IPR016032">
    <property type="entry name" value="Sig_transdc_resp-reg_C-effctor"/>
</dbReference>
<dbReference type="GO" id="GO:0006355">
    <property type="term" value="P:regulation of DNA-templated transcription"/>
    <property type="evidence" value="ECO:0007669"/>
    <property type="project" value="InterPro"/>
</dbReference>
<dbReference type="EMBL" id="CP019607">
    <property type="protein sequence ID" value="AQP51237.1"/>
    <property type="molecule type" value="Genomic_DNA"/>
</dbReference>
<evidence type="ECO:0000256" key="3">
    <source>
        <dbReference type="ARBA" id="ARBA00023163"/>
    </source>
</evidence>
<dbReference type="GO" id="GO:0003677">
    <property type="term" value="F:DNA binding"/>
    <property type="evidence" value="ECO:0007669"/>
    <property type="project" value="UniProtKB-KW"/>
</dbReference>
<keyword evidence="1" id="KW-0805">Transcription regulation</keyword>
<dbReference type="PRINTS" id="PR00038">
    <property type="entry name" value="HTHLUXR"/>
</dbReference>
<dbReference type="STRING" id="399497.BW733_10750"/>
<organism evidence="5 6">
    <name type="scientific">Tessaracoccus flavescens</name>
    <dbReference type="NCBI Taxonomy" id="399497"/>
    <lineage>
        <taxon>Bacteria</taxon>
        <taxon>Bacillati</taxon>
        <taxon>Actinomycetota</taxon>
        <taxon>Actinomycetes</taxon>
        <taxon>Propionibacteriales</taxon>
        <taxon>Propionibacteriaceae</taxon>
        <taxon>Tessaracoccus</taxon>
    </lineage>
</organism>
<sequence length="562" mass="61093">MFQEVVARLVDAYRVHDLALAFRWATQAARLDPTMMVEVVLAALRAGRPNRLLDVADEITNMAPSVTRTCSLALLGSEGKTPEAAAEQLNRIDPETVVDPRELIVLTQACAHVAIQGLLAVTPELGARFTRLIPLLTRRSEELATASPDLSAELATNAFLLEVMLVTGLNDEIPARERIASLLGIKKRIADDPRTSLLMPMVRSVLGLLYFVLGELSQARQELDAISVVDLPVVRIQAELSLSQIAFLDCDWDRAHQVADVQLASTLDSLQSTMWQPAFAIAALVPAVRGERLIVREYLSWQETVGVSSVADATQKLTRVWTDVAAGTNEADVANSLDLVWNSGNVSYTGSFLTAVLRIRAHLAAGNLGSAQAAFAAIDDEPYEETAKRYVRAHAEGLLAARAGEPFDEHFTEAAWLLRQHGEANPGATLRLYGIVLAEDWARAAADTGIELAGGGLELLQEGVALLNANGAPAWRDRLAAFDHTALTQDEFIDESSVTVRLAELTSREREVALLVAEGLTNREIATRLFVTVRTAEYHVHNALTKMNMTSRSQLQEAMAAS</sequence>
<dbReference type="Pfam" id="PF00196">
    <property type="entry name" value="GerE"/>
    <property type="match status" value="1"/>
</dbReference>
<evidence type="ECO:0000313" key="5">
    <source>
        <dbReference type="EMBL" id="AQP51237.1"/>
    </source>
</evidence>
<dbReference type="InterPro" id="IPR000792">
    <property type="entry name" value="Tscrpt_reg_LuxR_C"/>
</dbReference>
<evidence type="ECO:0000259" key="4">
    <source>
        <dbReference type="PROSITE" id="PS50043"/>
    </source>
</evidence>
<accession>A0A1Q2CYP8</accession>
<dbReference type="Gene3D" id="1.10.10.10">
    <property type="entry name" value="Winged helix-like DNA-binding domain superfamily/Winged helix DNA-binding domain"/>
    <property type="match status" value="1"/>
</dbReference>
<dbReference type="SUPFAM" id="SSF46894">
    <property type="entry name" value="C-terminal effector domain of the bipartite response regulators"/>
    <property type="match status" value="1"/>
</dbReference>
<dbReference type="InterPro" id="IPR036388">
    <property type="entry name" value="WH-like_DNA-bd_sf"/>
</dbReference>
<gene>
    <name evidence="5" type="ORF">BW733_10750</name>
</gene>
<dbReference type="RefSeq" id="WP_152024662.1">
    <property type="nucleotide sequence ID" value="NZ_CP019607.1"/>
</dbReference>
<dbReference type="SMART" id="SM00421">
    <property type="entry name" value="HTH_LUXR"/>
    <property type="match status" value="1"/>
</dbReference>
<protein>
    <recommendedName>
        <fullName evidence="4">HTH luxR-type domain-containing protein</fullName>
    </recommendedName>
</protein>
<proteinExistence type="predicted"/>
<dbReference type="OrthoDB" id="3543649at2"/>
<name>A0A1Q2CYP8_9ACTN</name>
<dbReference type="PROSITE" id="PS50043">
    <property type="entry name" value="HTH_LUXR_2"/>
    <property type="match status" value="1"/>
</dbReference>
<dbReference type="KEGG" id="tfa:BW733_10750"/>
<keyword evidence="6" id="KW-1185">Reference proteome</keyword>
<feature type="domain" description="HTH luxR-type" evidence="4">
    <location>
        <begin position="498"/>
        <end position="562"/>
    </location>
</feature>
<dbReference type="PANTHER" id="PTHR44688:SF16">
    <property type="entry name" value="DNA-BINDING TRANSCRIPTIONAL ACTIVATOR DEVR_DOSR"/>
    <property type="match status" value="1"/>
</dbReference>
<reference evidence="5 6" key="1">
    <citation type="journal article" date="2008" name="Int. J. Syst. Evol. Microbiol.">
        <title>Tessaracoccus flavescens sp. nov., isolated from marine sediment.</title>
        <authorList>
            <person name="Lee D.W."/>
            <person name="Lee S.D."/>
        </authorList>
    </citation>
    <scope>NUCLEOTIDE SEQUENCE [LARGE SCALE GENOMIC DNA]</scope>
    <source>
        <strain evidence="5 6">SST-39T</strain>
    </source>
</reference>
<dbReference type="PANTHER" id="PTHR44688">
    <property type="entry name" value="DNA-BINDING TRANSCRIPTIONAL ACTIVATOR DEVR_DOSR"/>
    <property type="match status" value="1"/>
</dbReference>
<keyword evidence="3" id="KW-0804">Transcription</keyword>
<dbReference type="AlphaFoldDB" id="A0A1Q2CYP8"/>